<protein>
    <recommendedName>
        <fullName evidence="1">RNA-dependent RNA polymerase</fullName>
        <ecNumber evidence="1">2.7.7.48</ecNumber>
    </recommendedName>
</protein>
<evidence type="ECO:0000313" key="4">
    <source>
        <dbReference type="Proteomes" id="UP000485058"/>
    </source>
</evidence>
<sequence>AGQVKCFELLLPLRCPPDVYQEVAAEQQSSAAVWPLSSARANDQQCWARGLDWTQPNPRDCTGWSSAQGAASVIKLELWQHGDTSQGACQLLWWMAQCGLVASPSGVPRSLPGCTAGAPSYIDLEWMQRPELPTWSCRPVNSTQDLPSQLEAHIAIRLPFRVAYALLSLTSCWLLPWELVSQPLLDMLRLLLPPELELSNRVLREYGQHRDRFMRVNFGNEAGEQLMLISTRNNDPSQLGDPWAQELLKR</sequence>
<evidence type="ECO:0000259" key="2">
    <source>
        <dbReference type="Pfam" id="PF05183"/>
    </source>
</evidence>
<dbReference type="GO" id="GO:0031047">
    <property type="term" value="P:regulatory ncRNA-mediated gene silencing"/>
    <property type="evidence" value="ECO:0007669"/>
    <property type="project" value="UniProtKB-KW"/>
</dbReference>
<evidence type="ECO:0000256" key="1">
    <source>
        <dbReference type="RuleBase" id="RU363098"/>
    </source>
</evidence>
<keyword evidence="4" id="KW-1185">Reference proteome</keyword>
<dbReference type="AlphaFoldDB" id="A0A6A0A1S5"/>
<reference evidence="3 4" key="1">
    <citation type="submission" date="2020-02" db="EMBL/GenBank/DDBJ databases">
        <title>Draft genome sequence of Haematococcus lacustris strain NIES-144.</title>
        <authorList>
            <person name="Morimoto D."/>
            <person name="Nakagawa S."/>
            <person name="Yoshida T."/>
            <person name="Sawayama S."/>
        </authorList>
    </citation>
    <scope>NUCLEOTIDE SEQUENCE [LARGE SCALE GENOMIC DNA]</scope>
    <source>
        <strain evidence="3 4">NIES-144</strain>
    </source>
</reference>
<comment type="similarity">
    <text evidence="1">Belongs to the RdRP family.</text>
</comment>
<proteinExistence type="inferred from homology"/>
<feature type="non-terminal residue" evidence="3">
    <location>
        <position position="1"/>
    </location>
</feature>
<keyword evidence="1" id="KW-0696">RNA-directed RNA polymerase</keyword>
<dbReference type="Proteomes" id="UP000485058">
    <property type="component" value="Unassembled WGS sequence"/>
</dbReference>
<evidence type="ECO:0000313" key="3">
    <source>
        <dbReference type="EMBL" id="GFH26579.1"/>
    </source>
</evidence>
<dbReference type="EC" id="2.7.7.48" evidence="1"/>
<dbReference type="GO" id="GO:0003723">
    <property type="term" value="F:RNA binding"/>
    <property type="evidence" value="ECO:0007669"/>
    <property type="project" value="UniProtKB-KW"/>
</dbReference>
<gene>
    <name evidence="3" type="ORF">HaLaN_24753</name>
</gene>
<name>A0A6A0A1S5_HAELA</name>
<comment type="function">
    <text evidence="1">Probably involved in the RNA silencing pathway and required for the generation of small interfering RNAs (siRNAs).</text>
</comment>
<comment type="caution">
    <text evidence="3">The sequence shown here is derived from an EMBL/GenBank/DDBJ whole genome shotgun (WGS) entry which is preliminary data.</text>
</comment>
<keyword evidence="1" id="KW-0694">RNA-binding</keyword>
<keyword evidence="1" id="KW-0943">RNA-mediated gene silencing</keyword>
<dbReference type="GO" id="GO:0003968">
    <property type="term" value="F:RNA-directed RNA polymerase activity"/>
    <property type="evidence" value="ECO:0007669"/>
    <property type="project" value="UniProtKB-KW"/>
</dbReference>
<organism evidence="3 4">
    <name type="scientific">Haematococcus lacustris</name>
    <name type="common">Green alga</name>
    <name type="synonym">Haematococcus pluvialis</name>
    <dbReference type="NCBI Taxonomy" id="44745"/>
    <lineage>
        <taxon>Eukaryota</taxon>
        <taxon>Viridiplantae</taxon>
        <taxon>Chlorophyta</taxon>
        <taxon>core chlorophytes</taxon>
        <taxon>Chlorophyceae</taxon>
        <taxon>CS clade</taxon>
        <taxon>Chlamydomonadales</taxon>
        <taxon>Haematococcaceae</taxon>
        <taxon>Haematococcus</taxon>
    </lineage>
</organism>
<dbReference type="Pfam" id="PF05183">
    <property type="entry name" value="RdRP"/>
    <property type="match status" value="1"/>
</dbReference>
<dbReference type="EMBL" id="BLLF01003171">
    <property type="protein sequence ID" value="GFH26579.1"/>
    <property type="molecule type" value="Genomic_DNA"/>
</dbReference>
<comment type="catalytic activity">
    <reaction evidence="1">
        <text>RNA(n) + a ribonucleoside 5'-triphosphate = RNA(n+1) + diphosphate</text>
        <dbReference type="Rhea" id="RHEA:21248"/>
        <dbReference type="Rhea" id="RHEA-COMP:14527"/>
        <dbReference type="Rhea" id="RHEA-COMP:17342"/>
        <dbReference type="ChEBI" id="CHEBI:33019"/>
        <dbReference type="ChEBI" id="CHEBI:61557"/>
        <dbReference type="ChEBI" id="CHEBI:140395"/>
        <dbReference type="EC" id="2.7.7.48"/>
    </reaction>
</comment>
<keyword evidence="1" id="KW-0548">Nucleotidyltransferase</keyword>
<feature type="domain" description="RDRP core" evidence="2">
    <location>
        <begin position="190"/>
        <end position="229"/>
    </location>
</feature>
<dbReference type="InterPro" id="IPR057596">
    <property type="entry name" value="RDRP_core"/>
</dbReference>
<keyword evidence="1" id="KW-0808">Transferase</keyword>
<accession>A0A6A0A1S5</accession>